<name>A0AAE4AV17_9HYPH</name>
<dbReference type="AlphaFoldDB" id="A0AAE4AV17"/>
<keyword evidence="2" id="KW-1185">Reference proteome</keyword>
<dbReference type="RefSeq" id="WP_306887698.1">
    <property type="nucleotide sequence ID" value="NZ_JAUSUL010000008.1"/>
</dbReference>
<protein>
    <submittedName>
        <fullName evidence="1">Uncharacterized protein</fullName>
    </submittedName>
</protein>
<dbReference type="EMBL" id="JAUSUL010000008">
    <property type="protein sequence ID" value="MDQ0317772.1"/>
    <property type="molecule type" value="Genomic_DNA"/>
</dbReference>
<dbReference type="Proteomes" id="UP001229244">
    <property type="component" value="Unassembled WGS sequence"/>
</dbReference>
<accession>A0AAE4AV17</accession>
<gene>
    <name evidence="1" type="ORF">J2S73_004259</name>
</gene>
<proteinExistence type="predicted"/>
<sequence length="93" mass="10282">MKIGSVEITPTSKGWTIHGIGGRTIANFRHDRTLERAVALSSNGWDFVTVDPSDDLFAAIETRGRALLRHSKSLSRGTTRAYALEPFAAFLRH</sequence>
<evidence type="ECO:0000313" key="2">
    <source>
        <dbReference type="Proteomes" id="UP001229244"/>
    </source>
</evidence>
<reference evidence="1" key="1">
    <citation type="submission" date="2023-07" db="EMBL/GenBank/DDBJ databases">
        <title>Genomic Encyclopedia of Type Strains, Phase IV (KMG-IV): sequencing the most valuable type-strain genomes for metagenomic binning, comparative biology and taxonomic classification.</title>
        <authorList>
            <person name="Goeker M."/>
        </authorList>
    </citation>
    <scope>NUCLEOTIDE SEQUENCE</scope>
    <source>
        <strain evidence="1">DSM 21202</strain>
    </source>
</reference>
<comment type="caution">
    <text evidence="1">The sequence shown here is derived from an EMBL/GenBank/DDBJ whole genome shotgun (WGS) entry which is preliminary data.</text>
</comment>
<evidence type="ECO:0000313" key="1">
    <source>
        <dbReference type="EMBL" id="MDQ0317772.1"/>
    </source>
</evidence>
<organism evidence="1 2">
    <name type="scientific">Amorphus orientalis</name>
    <dbReference type="NCBI Taxonomy" id="649198"/>
    <lineage>
        <taxon>Bacteria</taxon>
        <taxon>Pseudomonadati</taxon>
        <taxon>Pseudomonadota</taxon>
        <taxon>Alphaproteobacteria</taxon>
        <taxon>Hyphomicrobiales</taxon>
        <taxon>Amorphaceae</taxon>
        <taxon>Amorphus</taxon>
    </lineage>
</organism>